<comment type="caution">
    <text evidence="6">The sequence shown here is derived from an EMBL/GenBank/DDBJ whole genome shotgun (WGS) entry which is preliminary data.</text>
</comment>
<keyword evidence="7" id="KW-1185">Reference proteome</keyword>
<dbReference type="InterPro" id="IPR003439">
    <property type="entry name" value="ABC_transporter-like_ATP-bd"/>
</dbReference>
<evidence type="ECO:0000259" key="5">
    <source>
        <dbReference type="PROSITE" id="PS50893"/>
    </source>
</evidence>
<name>A0A3E2XL13_9FIRM</name>
<keyword evidence="2" id="KW-0813">Transport</keyword>
<dbReference type="SUPFAM" id="SSF52540">
    <property type="entry name" value="P-loop containing nucleoside triphosphate hydrolases"/>
    <property type="match status" value="1"/>
</dbReference>
<keyword evidence="3" id="KW-0547">Nucleotide-binding</keyword>
<dbReference type="PROSITE" id="PS00211">
    <property type="entry name" value="ABC_TRANSPORTER_1"/>
    <property type="match status" value="1"/>
</dbReference>
<comment type="similarity">
    <text evidence="1">Belongs to the ABC transporter superfamily.</text>
</comment>
<dbReference type="Pfam" id="PF00005">
    <property type="entry name" value="ABC_tran"/>
    <property type="match status" value="1"/>
</dbReference>
<feature type="domain" description="ABC transporter" evidence="5">
    <location>
        <begin position="4"/>
        <end position="232"/>
    </location>
</feature>
<dbReference type="Proteomes" id="UP000261231">
    <property type="component" value="Unassembled WGS sequence"/>
</dbReference>
<evidence type="ECO:0000313" key="7">
    <source>
        <dbReference type="Proteomes" id="UP000261231"/>
    </source>
</evidence>
<reference evidence="6 7" key="1">
    <citation type="submission" date="2018-08" db="EMBL/GenBank/DDBJ databases">
        <title>A genome reference for cultivated species of the human gut microbiota.</title>
        <authorList>
            <person name="Zou Y."/>
            <person name="Xue W."/>
            <person name="Luo G."/>
        </authorList>
    </citation>
    <scope>NUCLEOTIDE SEQUENCE [LARGE SCALE GENOMIC DNA]</scope>
    <source>
        <strain evidence="6 7">AM28-39</strain>
    </source>
</reference>
<dbReference type="InterPro" id="IPR017871">
    <property type="entry name" value="ABC_transporter-like_CS"/>
</dbReference>
<protein>
    <submittedName>
        <fullName evidence="6">ABC transporter ATP-binding protein</fullName>
    </submittedName>
</protein>
<dbReference type="InterPro" id="IPR027417">
    <property type="entry name" value="P-loop_NTPase"/>
</dbReference>
<dbReference type="EMBL" id="QVFD01000008">
    <property type="protein sequence ID" value="RGC46779.1"/>
    <property type="molecule type" value="Genomic_DNA"/>
</dbReference>
<gene>
    <name evidence="6" type="ORF">DW747_09650</name>
</gene>
<evidence type="ECO:0000313" key="6">
    <source>
        <dbReference type="EMBL" id="RGC46779.1"/>
    </source>
</evidence>
<sequence>MHELKLMDVWKRYKDKDAVREVDYTFTNGVYGLLGENGAGKTTLMRLICGVMQPTEGKICCDNLEISGMGAEYRKLLGYLPQDFGFYPDFTAERFLRYMAALKALPKDDAEKRIEELLTMVELKNVRRKKLKTFSGGMLRRIGIAQTLLNNPEILVLDEPTAGLDPKERVRFRNIISSLGKDRIVLLSTHIVSDIEYIADRILIMKNGELIQEGTEAELTEKVKGHVWKCIVSEKEAECLGQRFIVSNMRSNGKNVELRVISEKQPMREAELLDGTLEDAYLYETQSAEEA</sequence>
<dbReference type="PANTHER" id="PTHR43335:SF2">
    <property type="entry name" value="ABC TRANSPORTER, ATP-BINDING PROTEIN"/>
    <property type="match status" value="1"/>
</dbReference>
<evidence type="ECO:0000256" key="1">
    <source>
        <dbReference type="ARBA" id="ARBA00005417"/>
    </source>
</evidence>
<accession>A0A3E2XL13</accession>
<dbReference type="OrthoDB" id="9775135at2"/>
<dbReference type="CDD" id="cd03264">
    <property type="entry name" value="ABC_drug_resistance_like"/>
    <property type="match status" value="1"/>
</dbReference>
<organism evidence="6 7">
    <name type="scientific">Coprococcus catus</name>
    <dbReference type="NCBI Taxonomy" id="116085"/>
    <lineage>
        <taxon>Bacteria</taxon>
        <taxon>Bacillati</taxon>
        <taxon>Bacillota</taxon>
        <taxon>Clostridia</taxon>
        <taxon>Lachnospirales</taxon>
        <taxon>Lachnospiraceae</taxon>
        <taxon>Coprococcus</taxon>
    </lineage>
</organism>
<dbReference type="SMART" id="SM00382">
    <property type="entry name" value="AAA"/>
    <property type="match status" value="1"/>
</dbReference>
<dbReference type="InterPro" id="IPR003593">
    <property type="entry name" value="AAA+_ATPase"/>
</dbReference>
<dbReference type="PANTHER" id="PTHR43335">
    <property type="entry name" value="ABC TRANSPORTER, ATP-BINDING PROTEIN"/>
    <property type="match status" value="1"/>
</dbReference>
<evidence type="ECO:0000256" key="4">
    <source>
        <dbReference type="ARBA" id="ARBA00022840"/>
    </source>
</evidence>
<dbReference type="AlphaFoldDB" id="A0A3E2XL13"/>
<evidence type="ECO:0000256" key="2">
    <source>
        <dbReference type="ARBA" id="ARBA00022448"/>
    </source>
</evidence>
<keyword evidence="4 6" id="KW-0067">ATP-binding</keyword>
<dbReference type="RefSeq" id="WP_015515052.1">
    <property type="nucleotide sequence ID" value="NZ_JAQENQ010000012.1"/>
</dbReference>
<dbReference type="GO" id="GO:0005524">
    <property type="term" value="F:ATP binding"/>
    <property type="evidence" value="ECO:0007669"/>
    <property type="project" value="UniProtKB-KW"/>
</dbReference>
<proteinExistence type="inferred from homology"/>
<dbReference type="Gene3D" id="3.40.50.300">
    <property type="entry name" value="P-loop containing nucleotide triphosphate hydrolases"/>
    <property type="match status" value="1"/>
</dbReference>
<dbReference type="GO" id="GO:0016887">
    <property type="term" value="F:ATP hydrolysis activity"/>
    <property type="evidence" value="ECO:0007669"/>
    <property type="project" value="InterPro"/>
</dbReference>
<evidence type="ECO:0000256" key="3">
    <source>
        <dbReference type="ARBA" id="ARBA00022741"/>
    </source>
</evidence>
<dbReference type="PROSITE" id="PS50893">
    <property type="entry name" value="ABC_TRANSPORTER_2"/>
    <property type="match status" value="1"/>
</dbReference>